<dbReference type="InterPro" id="IPR046906">
    <property type="entry name" value="Mab-21_HhH/H2TH-like"/>
</dbReference>
<dbReference type="Gene3D" id="1.10.1410.40">
    <property type="match status" value="1"/>
</dbReference>
<protein>
    <submittedName>
        <fullName evidence="11">Inositol 1,4,5-trisphosphate receptor-interacting protein-like</fullName>
    </submittedName>
</protein>
<dbReference type="GO" id="GO:0016020">
    <property type="term" value="C:membrane"/>
    <property type="evidence" value="ECO:0007669"/>
    <property type="project" value="UniProtKB-SubCell"/>
</dbReference>
<keyword evidence="10" id="KW-1185">Reference proteome</keyword>
<dbReference type="Pfam" id="PF03281">
    <property type="entry name" value="Mab-21"/>
    <property type="match status" value="1"/>
</dbReference>
<dbReference type="SMART" id="SM01265">
    <property type="entry name" value="Mab-21"/>
    <property type="match status" value="1"/>
</dbReference>
<dbReference type="InterPro" id="IPR026250">
    <property type="entry name" value="ITPRIP-like"/>
</dbReference>
<dbReference type="Gene3D" id="3.30.460.90">
    <property type="match status" value="1"/>
</dbReference>
<keyword evidence="5" id="KW-0732">Signal</keyword>
<evidence type="ECO:0000256" key="4">
    <source>
        <dbReference type="ARBA" id="ARBA00022692"/>
    </source>
</evidence>
<evidence type="ECO:0000259" key="9">
    <source>
        <dbReference type="Pfam" id="PF20266"/>
    </source>
</evidence>
<name>A0AAJ7UBR3_PETMA</name>
<feature type="domain" description="Mab-21-like nucleotidyltransferase" evidence="8">
    <location>
        <begin position="67"/>
        <end position="230"/>
    </location>
</feature>
<keyword evidence="4" id="KW-0812">Transmembrane</keyword>
<dbReference type="InterPro" id="IPR046903">
    <property type="entry name" value="Mab-21-like_nuc_Trfase"/>
</dbReference>
<evidence type="ECO:0000256" key="7">
    <source>
        <dbReference type="ARBA" id="ARBA00023136"/>
    </source>
</evidence>
<dbReference type="RefSeq" id="XP_032833440.1">
    <property type="nucleotide sequence ID" value="XM_032977549.1"/>
</dbReference>
<keyword evidence="7" id="KW-0472">Membrane</keyword>
<comment type="similarity">
    <text evidence="2">Belongs to the ITPRIP family.</text>
</comment>
<dbReference type="Proteomes" id="UP001318040">
    <property type="component" value="Chromosome 63"/>
</dbReference>
<evidence type="ECO:0000256" key="1">
    <source>
        <dbReference type="ARBA" id="ARBA00004479"/>
    </source>
</evidence>
<evidence type="ECO:0000313" key="10">
    <source>
        <dbReference type="Proteomes" id="UP001318040"/>
    </source>
</evidence>
<sequence length="373" mass="42508">MASGTDHLDELDQFYKKKVEFPPKQLEGHINTATREVGKLLQEMKKFQKPGLEPVIADNIIPTGSSYEGLKVRGEMELDFMIPLSHPEFNFVPLSHASVPGGYRQLKVERHKQLQKPQTVSTPSNPSFENEFTEGGFLIPSKVYHWFQSLADRAMNSIRDKVRFPVRFTGYQPARRLVITLSPDNEIYVDLVLAVFIGDGLYVVAKPLKMAPELLLWRLSFSVFEKDILNQLPSSSCHLKTLKILKYLREHDTRLEETSQFASGICSYHLKTAFFHLLTRTHPTQWEDTAKNLRARLDDLMELLIKGMEEGQLNHFFLGNKSSLAKKVGARSMKSEAVLNLFDAKFMNATTLNQAKGRLIIIKSSLPAILKKY</sequence>
<dbReference type="PANTHER" id="PTHR10656:SF9">
    <property type="entry name" value="INOSITOL 1,4,5-TRISPHOSPHATE RECEPTOR-INTERACTING PROTEIN-LIKE 2"/>
    <property type="match status" value="1"/>
</dbReference>
<comment type="similarity">
    <text evidence="3">Belongs to the mab-21 family.</text>
</comment>
<reference evidence="11" key="1">
    <citation type="submission" date="2025-08" db="UniProtKB">
        <authorList>
            <consortium name="RefSeq"/>
        </authorList>
    </citation>
    <scope>IDENTIFICATION</scope>
    <source>
        <tissue evidence="11">Sperm</tissue>
    </source>
</reference>
<dbReference type="AlphaFoldDB" id="A0AAJ7UBR3"/>
<feature type="domain" description="Mab-21-like HhH/H2TH-like" evidence="9">
    <location>
        <begin position="238"/>
        <end position="319"/>
    </location>
</feature>
<dbReference type="GeneID" id="116956097"/>
<dbReference type="KEGG" id="pmrn:116956097"/>
<evidence type="ECO:0000313" key="11">
    <source>
        <dbReference type="RefSeq" id="XP_032833440.1"/>
    </source>
</evidence>
<organism evidence="10 11">
    <name type="scientific">Petromyzon marinus</name>
    <name type="common">Sea lamprey</name>
    <dbReference type="NCBI Taxonomy" id="7757"/>
    <lineage>
        <taxon>Eukaryota</taxon>
        <taxon>Metazoa</taxon>
        <taxon>Chordata</taxon>
        <taxon>Craniata</taxon>
        <taxon>Vertebrata</taxon>
        <taxon>Cyclostomata</taxon>
        <taxon>Hyperoartia</taxon>
        <taxon>Petromyzontiformes</taxon>
        <taxon>Petromyzontidae</taxon>
        <taxon>Petromyzon</taxon>
    </lineage>
</organism>
<gene>
    <name evidence="11" type="primary">LOC116956097</name>
</gene>
<keyword evidence="6" id="KW-1133">Transmembrane helix</keyword>
<dbReference type="PRINTS" id="PR02107">
    <property type="entry name" value="INOS145TPRIP"/>
</dbReference>
<dbReference type="InterPro" id="IPR024810">
    <property type="entry name" value="MAB21L/cGLR"/>
</dbReference>
<accession>A0AAJ7UBR3</accession>
<evidence type="ECO:0000256" key="2">
    <source>
        <dbReference type="ARBA" id="ARBA00005554"/>
    </source>
</evidence>
<evidence type="ECO:0000259" key="8">
    <source>
        <dbReference type="Pfam" id="PF03281"/>
    </source>
</evidence>
<proteinExistence type="inferred from homology"/>
<dbReference type="Pfam" id="PF20266">
    <property type="entry name" value="Mab-21_C"/>
    <property type="match status" value="1"/>
</dbReference>
<evidence type="ECO:0000256" key="3">
    <source>
        <dbReference type="ARBA" id="ARBA00008307"/>
    </source>
</evidence>
<evidence type="ECO:0000256" key="6">
    <source>
        <dbReference type="ARBA" id="ARBA00022989"/>
    </source>
</evidence>
<dbReference type="PANTHER" id="PTHR10656">
    <property type="entry name" value="CELL FATE DETERMINING PROTEIN MAB21-RELATED"/>
    <property type="match status" value="1"/>
</dbReference>
<evidence type="ECO:0000256" key="5">
    <source>
        <dbReference type="ARBA" id="ARBA00022729"/>
    </source>
</evidence>
<comment type="subcellular location">
    <subcellularLocation>
        <location evidence="1">Membrane</location>
        <topology evidence="1">Single-pass type I membrane protein</topology>
    </subcellularLocation>
</comment>